<comment type="caution">
    <text evidence="6">The sequence shown here is derived from an EMBL/GenBank/DDBJ whole genome shotgun (WGS) entry which is preliminary data.</text>
</comment>
<dbReference type="GO" id="GO:0016887">
    <property type="term" value="F:ATP hydrolysis activity"/>
    <property type="evidence" value="ECO:0007669"/>
    <property type="project" value="InterPro"/>
</dbReference>
<sequence length="295" mass="32031">MDAPEMSPVLHQPTVVVDDISVVYRTKNQPAGRTNTRKTLWQALGRGAGADSAVRTTALRNVSFVANKGDSIGVIGRNGSGKSTLMKVLAGLIIPDTGRVYASSNPILLGVNAALISSMSGAQNVRLGCLAMGMSHSEIDAKYDAIVDMSGLEHEIYHPMNSYSSGMGARLRFAIAAAVDPEILLVDEALNTGDAQFKERSKMRMQQVTQQAGTVFIVSHSLSTITSTCNRAIWIDKGDFVMDGTPDDVAKEYRNFIWRINEGNADYGRQIRAELMASLPEIRTTLLPNGWKRAR</sequence>
<dbReference type="InterPro" id="IPR027417">
    <property type="entry name" value="P-loop_NTPase"/>
</dbReference>
<dbReference type="PANTHER" id="PTHR46743">
    <property type="entry name" value="TEICHOIC ACIDS EXPORT ATP-BINDING PROTEIN TAGH"/>
    <property type="match status" value="1"/>
</dbReference>
<evidence type="ECO:0000256" key="4">
    <source>
        <dbReference type="ARBA" id="ARBA00022840"/>
    </source>
</evidence>
<evidence type="ECO:0000313" key="7">
    <source>
        <dbReference type="Proteomes" id="UP000273807"/>
    </source>
</evidence>
<reference evidence="6 7" key="1">
    <citation type="submission" date="2018-10" db="EMBL/GenBank/DDBJ databases">
        <title>Genome sequencing of Arthrobacter oryzae TNB02.</title>
        <authorList>
            <person name="Cho Y.-J."/>
            <person name="Cho A."/>
            <person name="Kim O.-S."/>
        </authorList>
    </citation>
    <scope>NUCLEOTIDE SEQUENCE [LARGE SCALE GENOMIC DNA]</scope>
    <source>
        <strain evidence="6 7">TNB02</strain>
    </source>
</reference>
<dbReference type="RefSeq" id="WP_123255609.1">
    <property type="nucleotide sequence ID" value="NZ_RBED01000103.1"/>
</dbReference>
<dbReference type="SMART" id="SM00382">
    <property type="entry name" value="AAA"/>
    <property type="match status" value="1"/>
</dbReference>
<keyword evidence="4 6" id="KW-0067">ATP-binding</keyword>
<dbReference type="PROSITE" id="PS50893">
    <property type="entry name" value="ABC_TRANSPORTER_2"/>
    <property type="match status" value="1"/>
</dbReference>
<feature type="domain" description="ABC transporter" evidence="5">
    <location>
        <begin position="15"/>
        <end position="262"/>
    </location>
</feature>
<proteinExistence type="inferred from homology"/>
<evidence type="ECO:0000259" key="5">
    <source>
        <dbReference type="PROSITE" id="PS50893"/>
    </source>
</evidence>
<protein>
    <submittedName>
        <fullName evidence="6">ABC transporter ATP-binding protein</fullName>
    </submittedName>
</protein>
<dbReference type="PANTHER" id="PTHR46743:SF2">
    <property type="entry name" value="TEICHOIC ACIDS EXPORT ATP-BINDING PROTEIN TAGH"/>
    <property type="match status" value="1"/>
</dbReference>
<comment type="similarity">
    <text evidence="1">Belongs to the ABC transporter superfamily.</text>
</comment>
<evidence type="ECO:0000256" key="3">
    <source>
        <dbReference type="ARBA" id="ARBA00022741"/>
    </source>
</evidence>
<dbReference type="AlphaFoldDB" id="A0A3N0BW37"/>
<dbReference type="GO" id="GO:0005524">
    <property type="term" value="F:ATP binding"/>
    <property type="evidence" value="ECO:0007669"/>
    <property type="project" value="UniProtKB-KW"/>
</dbReference>
<dbReference type="GO" id="GO:0016020">
    <property type="term" value="C:membrane"/>
    <property type="evidence" value="ECO:0007669"/>
    <property type="project" value="InterPro"/>
</dbReference>
<dbReference type="Pfam" id="PF00005">
    <property type="entry name" value="ABC_tran"/>
    <property type="match status" value="1"/>
</dbReference>
<dbReference type="EMBL" id="RBED01000103">
    <property type="protein sequence ID" value="RNL53919.1"/>
    <property type="molecule type" value="Genomic_DNA"/>
</dbReference>
<dbReference type="SUPFAM" id="SSF52540">
    <property type="entry name" value="P-loop containing nucleoside triphosphate hydrolases"/>
    <property type="match status" value="1"/>
</dbReference>
<dbReference type="GO" id="GO:0140359">
    <property type="term" value="F:ABC-type transporter activity"/>
    <property type="evidence" value="ECO:0007669"/>
    <property type="project" value="InterPro"/>
</dbReference>
<dbReference type="CDD" id="cd03220">
    <property type="entry name" value="ABC_KpsT_Wzt"/>
    <property type="match status" value="1"/>
</dbReference>
<evidence type="ECO:0000313" key="6">
    <source>
        <dbReference type="EMBL" id="RNL53919.1"/>
    </source>
</evidence>
<evidence type="ECO:0000256" key="1">
    <source>
        <dbReference type="ARBA" id="ARBA00005417"/>
    </source>
</evidence>
<gene>
    <name evidence="6" type="ORF">D7003_11625</name>
</gene>
<dbReference type="Gene3D" id="3.40.50.300">
    <property type="entry name" value="P-loop containing nucleotide triphosphate hydrolases"/>
    <property type="match status" value="1"/>
</dbReference>
<keyword evidence="2" id="KW-0813">Transport</keyword>
<keyword evidence="7" id="KW-1185">Reference proteome</keyword>
<name>A0A3N0BW37_9MICC</name>
<dbReference type="InterPro" id="IPR050683">
    <property type="entry name" value="Bact_Polysacc_Export_ATP-bd"/>
</dbReference>
<evidence type="ECO:0000256" key="2">
    <source>
        <dbReference type="ARBA" id="ARBA00022448"/>
    </source>
</evidence>
<accession>A0A3N0BW37</accession>
<keyword evidence="3" id="KW-0547">Nucleotide-binding</keyword>
<dbReference type="InterPro" id="IPR015860">
    <property type="entry name" value="ABC_transpr_TagH-like"/>
</dbReference>
<dbReference type="Proteomes" id="UP000273807">
    <property type="component" value="Unassembled WGS sequence"/>
</dbReference>
<dbReference type="InterPro" id="IPR003439">
    <property type="entry name" value="ABC_transporter-like_ATP-bd"/>
</dbReference>
<dbReference type="InterPro" id="IPR003593">
    <property type="entry name" value="AAA+_ATPase"/>
</dbReference>
<organism evidence="6 7">
    <name type="scientific">Arthrobacter oryzae</name>
    <dbReference type="NCBI Taxonomy" id="409290"/>
    <lineage>
        <taxon>Bacteria</taxon>
        <taxon>Bacillati</taxon>
        <taxon>Actinomycetota</taxon>
        <taxon>Actinomycetes</taxon>
        <taxon>Micrococcales</taxon>
        <taxon>Micrococcaceae</taxon>
        <taxon>Arthrobacter</taxon>
    </lineage>
</organism>
<dbReference type="OrthoDB" id="9778870at2"/>